<comment type="caution">
    <text evidence="5">Lacks conserved residue(s) required for the propagation of feature annotation.</text>
</comment>
<evidence type="ECO:0000259" key="7">
    <source>
        <dbReference type="PROSITE" id="PS50110"/>
    </source>
</evidence>
<keyword evidence="3" id="KW-0805">Transcription regulation</keyword>
<dbReference type="Pfam" id="PF00158">
    <property type="entry name" value="Sigma54_activat"/>
    <property type="match status" value="1"/>
</dbReference>
<sequence length="460" mass="49466">MAAGRPPAPPVRAVALIVTEREAEGARLAAALAAAGLAPIRVESHEAALNALDRHSIDALVARLRSPRIRGLQLVALARERQPHLGAVLIIDKGEEEQATQAMRRGVSDFVARPVNADKVAAAILQALERQRLAAELERARRRLELRFGLAGLIGDSGAMIALSSRIREIAPLECPILVTGEAGTGKSLLARVIHQHSLRRSGPFGVCDCEALPPRLAPGELFGPPAGGRGAARPGRLQLADQGTLHLRQVASLPKDLQGRVAEVLQTGMLRPGLAREPLEVRVRLVASSRTGLDGLVGEERLHEGLYALLCGAHIALPPLRHRRRDIPLLACHFLGELAEGDAPPAIDAEALDLLEAYSWPGNVAELQATMRQALLQSGGSGRIRARDLPADIRHPRTRGDAVVVPLGSSLEDAEKRLIEETMRMTAGNREQAAKILRVSLRTFYRKLKRLGIVDATSN</sequence>
<accession>A0A937X740</accession>
<dbReference type="GO" id="GO:0043565">
    <property type="term" value="F:sequence-specific DNA binding"/>
    <property type="evidence" value="ECO:0007669"/>
    <property type="project" value="InterPro"/>
</dbReference>
<dbReference type="Pfam" id="PF25601">
    <property type="entry name" value="AAA_lid_14"/>
    <property type="match status" value="1"/>
</dbReference>
<dbReference type="InterPro" id="IPR009057">
    <property type="entry name" value="Homeodomain-like_sf"/>
</dbReference>
<dbReference type="GO" id="GO:0005524">
    <property type="term" value="F:ATP binding"/>
    <property type="evidence" value="ECO:0007669"/>
    <property type="project" value="UniProtKB-KW"/>
</dbReference>
<dbReference type="CDD" id="cd00156">
    <property type="entry name" value="REC"/>
    <property type="match status" value="1"/>
</dbReference>
<dbReference type="Pfam" id="PF00072">
    <property type="entry name" value="Response_reg"/>
    <property type="match status" value="1"/>
</dbReference>
<evidence type="ECO:0000313" key="9">
    <source>
        <dbReference type="Proteomes" id="UP000748308"/>
    </source>
</evidence>
<dbReference type="Gene3D" id="3.40.50.300">
    <property type="entry name" value="P-loop containing nucleotide triphosphate hydrolases"/>
    <property type="match status" value="1"/>
</dbReference>
<dbReference type="InterPro" id="IPR002078">
    <property type="entry name" value="Sigma_54_int"/>
</dbReference>
<dbReference type="InterPro" id="IPR001789">
    <property type="entry name" value="Sig_transdc_resp-reg_receiver"/>
</dbReference>
<dbReference type="InterPro" id="IPR027417">
    <property type="entry name" value="P-loop_NTPase"/>
</dbReference>
<evidence type="ECO:0000256" key="3">
    <source>
        <dbReference type="ARBA" id="ARBA00023015"/>
    </source>
</evidence>
<dbReference type="CDD" id="cd00009">
    <property type="entry name" value="AAA"/>
    <property type="match status" value="1"/>
</dbReference>
<dbReference type="GO" id="GO:0006355">
    <property type="term" value="P:regulation of DNA-templated transcription"/>
    <property type="evidence" value="ECO:0007669"/>
    <property type="project" value="InterPro"/>
</dbReference>
<gene>
    <name evidence="8" type="ORF">FJY75_04415</name>
</gene>
<evidence type="ECO:0000259" key="6">
    <source>
        <dbReference type="PROSITE" id="PS50045"/>
    </source>
</evidence>
<feature type="domain" description="Response regulatory" evidence="7">
    <location>
        <begin position="14"/>
        <end position="128"/>
    </location>
</feature>
<dbReference type="SMART" id="SM00448">
    <property type="entry name" value="REC"/>
    <property type="match status" value="1"/>
</dbReference>
<dbReference type="Pfam" id="PF02954">
    <property type="entry name" value="HTH_8"/>
    <property type="match status" value="1"/>
</dbReference>
<dbReference type="Gene3D" id="1.10.10.60">
    <property type="entry name" value="Homeodomain-like"/>
    <property type="match status" value="1"/>
</dbReference>
<reference evidence="8" key="1">
    <citation type="submission" date="2019-03" db="EMBL/GenBank/DDBJ databases">
        <title>Lake Tanganyika Metagenome-Assembled Genomes (MAGs).</title>
        <authorList>
            <person name="Tran P."/>
        </authorList>
    </citation>
    <scope>NUCLEOTIDE SEQUENCE</scope>
    <source>
        <strain evidence="8">M_DeepCast_400m_m2_100</strain>
    </source>
</reference>
<organism evidence="8 9">
    <name type="scientific">Eiseniibacteriota bacterium</name>
    <dbReference type="NCBI Taxonomy" id="2212470"/>
    <lineage>
        <taxon>Bacteria</taxon>
        <taxon>Candidatus Eiseniibacteriota</taxon>
    </lineage>
</organism>
<dbReference type="EMBL" id="VGIY01000073">
    <property type="protein sequence ID" value="MBM3317078.1"/>
    <property type="molecule type" value="Genomic_DNA"/>
</dbReference>
<dbReference type="Gene3D" id="3.40.50.2300">
    <property type="match status" value="1"/>
</dbReference>
<protein>
    <submittedName>
        <fullName evidence="8">Sigma-54-dependent Fis family transcriptional regulator</fullName>
    </submittedName>
</protein>
<dbReference type="SUPFAM" id="SSF52172">
    <property type="entry name" value="CheY-like"/>
    <property type="match status" value="1"/>
</dbReference>
<dbReference type="GO" id="GO:0000160">
    <property type="term" value="P:phosphorelay signal transduction system"/>
    <property type="evidence" value="ECO:0007669"/>
    <property type="project" value="InterPro"/>
</dbReference>
<evidence type="ECO:0000256" key="5">
    <source>
        <dbReference type="PROSITE-ProRule" id="PRU00169"/>
    </source>
</evidence>
<feature type="domain" description="Sigma-54 factor interaction" evidence="6">
    <location>
        <begin position="153"/>
        <end position="377"/>
    </location>
</feature>
<dbReference type="PANTHER" id="PTHR32071">
    <property type="entry name" value="TRANSCRIPTIONAL REGULATORY PROTEIN"/>
    <property type="match status" value="1"/>
</dbReference>
<dbReference type="InterPro" id="IPR058031">
    <property type="entry name" value="AAA_lid_NorR"/>
</dbReference>
<dbReference type="AlphaFoldDB" id="A0A937X740"/>
<dbReference type="Proteomes" id="UP000748308">
    <property type="component" value="Unassembled WGS sequence"/>
</dbReference>
<proteinExistence type="predicted"/>
<keyword evidence="1" id="KW-0547">Nucleotide-binding</keyword>
<dbReference type="InterPro" id="IPR011006">
    <property type="entry name" value="CheY-like_superfamily"/>
</dbReference>
<dbReference type="PROSITE" id="PS50045">
    <property type="entry name" value="SIGMA54_INTERACT_4"/>
    <property type="match status" value="1"/>
</dbReference>
<evidence type="ECO:0000256" key="4">
    <source>
        <dbReference type="ARBA" id="ARBA00023163"/>
    </source>
</evidence>
<dbReference type="SUPFAM" id="SSF52540">
    <property type="entry name" value="P-loop containing nucleoside triphosphate hydrolases"/>
    <property type="match status" value="1"/>
</dbReference>
<keyword evidence="4" id="KW-0804">Transcription</keyword>
<keyword evidence="2" id="KW-0067">ATP-binding</keyword>
<evidence type="ECO:0000256" key="2">
    <source>
        <dbReference type="ARBA" id="ARBA00022840"/>
    </source>
</evidence>
<name>A0A937X740_UNCEI</name>
<evidence type="ECO:0000313" key="8">
    <source>
        <dbReference type="EMBL" id="MBM3317078.1"/>
    </source>
</evidence>
<comment type="caution">
    <text evidence="8">The sequence shown here is derived from an EMBL/GenBank/DDBJ whole genome shotgun (WGS) entry which is preliminary data.</text>
</comment>
<dbReference type="InterPro" id="IPR002197">
    <property type="entry name" value="HTH_Fis"/>
</dbReference>
<dbReference type="Gene3D" id="1.10.8.60">
    <property type="match status" value="1"/>
</dbReference>
<dbReference type="PROSITE" id="PS50110">
    <property type="entry name" value="RESPONSE_REGULATORY"/>
    <property type="match status" value="1"/>
</dbReference>
<dbReference type="PRINTS" id="PR01590">
    <property type="entry name" value="HTHFIS"/>
</dbReference>
<dbReference type="SUPFAM" id="SSF46689">
    <property type="entry name" value="Homeodomain-like"/>
    <property type="match status" value="1"/>
</dbReference>
<evidence type="ECO:0000256" key="1">
    <source>
        <dbReference type="ARBA" id="ARBA00022741"/>
    </source>
</evidence>